<dbReference type="RefSeq" id="WP_088863097.1">
    <property type="nucleotide sequence ID" value="NZ_CP014854.1"/>
</dbReference>
<reference evidence="2 3" key="1">
    <citation type="submission" date="2016-03" db="EMBL/GenBank/DDBJ databases">
        <title>Complete genome sequence of Thermococcus celer.</title>
        <authorList>
            <person name="Oger P.M."/>
        </authorList>
    </citation>
    <scope>NUCLEOTIDE SEQUENCE [LARGE SCALE GENOMIC DNA]</scope>
    <source>
        <strain evidence="2 3">Vu 13</strain>
    </source>
</reference>
<dbReference type="SUPFAM" id="SSF48208">
    <property type="entry name" value="Six-hairpin glycosidases"/>
    <property type="match status" value="1"/>
</dbReference>
<evidence type="ECO:0000313" key="3">
    <source>
        <dbReference type="Proteomes" id="UP000197156"/>
    </source>
</evidence>
<sequence>MKRNVATLVIVSILIVGIAGFVYRDNASRIDLTGNQGTEKPENARVYAMVENKNAAFEMALFSVEIGGTRINETNVPVLVYTGSPGRVTFSIGGWALNWNGVKFDVRGKVTVNAEAGRDYLVTLEPVHEPGIFIMRTDERLSGVIGRDVPGTILLDDNTVTREILAREGFSGEFLANEKLRERYLNLWGITGNLSYLKAYRDLGYHLKTLGLMARLGNVEEPAVRTLILDLRATDYYYSRWSEPGRKDLILVFSNDSPYRGALKVTDGPIRSRLPFVYYSARGFNLYPVSALHWGEIYYERGDYGTMLGILNELLPLITYGEHNGAEYALFHIYFQFQNASVPWVSGYAQGVAAGLYALAYNITGNETYLKTAGLFLNSFDLPPGRDGFVVSTKYGQWYLEYNYYPDELVLNGHIIALRGLYHYWKVTGDEKAHGLFWKGAMSVRRALPDFDTGEWSRYAIIYNSSSVFYHRLHVKLLVWLYAKTGDETFLRYAERWNGYLEKKGLKPEDIPALLDEMGNAPQHG</sequence>
<dbReference type="Proteomes" id="UP000197156">
    <property type="component" value="Chromosome"/>
</dbReference>
<feature type="domain" description="D-glucuronyl C5-epimerase C-terminal" evidence="1">
    <location>
        <begin position="330"/>
        <end position="498"/>
    </location>
</feature>
<protein>
    <recommendedName>
        <fullName evidence="1">D-glucuronyl C5-epimerase C-terminal domain-containing protein</fullName>
    </recommendedName>
</protein>
<dbReference type="Pfam" id="PF06662">
    <property type="entry name" value="C5-epim_C"/>
    <property type="match status" value="1"/>
</dbReference>
<dbReference type="PANTHER" id="PTHR13174">
    <property type="entry name" value="D-GLUCURONYL C5-EPIMERASE"/>
    <property type="match status" value="1"/>
</dbReference>
<dbReference type="GeneID" id="33324300"/>
<organism evidence="2 3">
    <name type="scientific">Thermococcus celer Vu 13 = JCM 8558</name>
    <dbReference type="NCBI Taxonomy" id="1293037"/>
    <lineage>
        <taxon>Archaea</taxon>
        <taxon>Methanobacteriati</taxon>
        <taxon>Methanobacteriota</taxon>
        <taxon>Thermococci</taxon>
        <taxon>Thermococcales</taxon>
        <taxon>Thermococcaceae</taxon>
        <taxon>Thermococcus</taxon>
    </lineage>
</organism>
<keyword evidence="3" id="KW-1185">Reference proteome</keyword>
<dbReference type="InterPro" id="IPR010598">
    <property type="entry name" value="C5-epim_C"/>
</dbReference>
<dbReference type="InterPro" id="IPR008928">
    <property type="entry name" value="6-hairpin_glycosidase_sf"/>
</dbReference>
<dbReference type="GO" id="GO:0047464">
    <property type="term" value="F:heparosan-N-sulfate-glucuronate 5-epimerase activity"/>
    <property type="evidence" value="ECO:0007669"/>
    <property type="project" value="InterPro"/>
</dbReference>
<evidence type="ECO:0000313" key="2">
    <source>
        <dbReference type="EMBL" id="ASI99154.1"/>
    </source>
</evidence>
<accession>A0A218P2K4</accession>
<dbReference type="EMBL" id="CP014854">
    <property type="protein sequence ID" value="ASI99154.1"/>
    <property type="molecule type" value="Genomic_DNA"/>
</dbReference>
<dbReference type="PANTHER" id="PTHR13174:SF3">
    <property type="entry name" value="D-GLUCURONYL C5-EPIMERASE"/>
    <property type="match status" value="1"/>
</dbReference>
<dbReference type="GO" id="GO:0005975">
    <property type="term" value="P:carbohydrate metabolic process"/>
    <property type="evidence" value="ECO:0007669"/>
    <property type="project" value="InterPro"/>
</dbReference>
<dbReference type="InterPro" id="IPR039721">
    <property type="entry name" value="C5-epimerase"/>
</dbReference>
<dbReference type="KEGG" id="tce:A3L02_06035"/>
<dbReference type="OrthoDB" id="95923at2157"/>
<proteinExistence type="predicted"/>
<dbReference type="AlphaFoldDB" id="A0A218P2K4"/>
<evidence type="ECO:0000259" key="1">
    <source>
        <dbReference type="Pfam" id="PF06662"/>
    </source>
</evidence>
<gene>
    <name evidence="2" type="ORF">A3L02_06035</name>
</gene>
<name>A0A218P2K4_THECE</name>
<dbReference type="GO" id="GO:0015012">
    <property type="term" value="P:heparan sulfate proteoglycan biosynthetic process"/>
    <property type="evidence" value="ECO:0007669"/>
    <property type="project" value="InterPro"/>
</dbReference>